<dbReference type="HOGENOM" id="CLU_2112492_0_0_1"/>
<reference evidence="3" key="3">
    <citation type="submission" date="2015-04" db="UniProtKB">
        <authorList>
            <consortium name="EnsemblPlants"/>
        </authorList>
    </citation>
    <scope>IDENTIFICATION</scope>
    <source>
        <strain evidence="3">cv. Jemalong A17</strain>
    </source>
</reference>
<name>A0A072UWQ1_MEDTR</name>
<keyword evidence="1 2" id="KW-0812">Transmembrane</keyword>
<keyword evidence="4" id="KW-1185">Reference proteome</keyword>
<reference evidence="2 4" key="2">
    <citation type="journal article" date="2014" name="BMC Genomics">
        <title>An improved genome release (version Mt4.0) for the model legume Medicago truncatula.</title>
        <authorList>
            <person name="Tang H."/>
            <person name="Krishnakumar V."/>
            <person name="Bidwell S."/>
            <person name="Rosen B."/>
            <person name="Chan A."/>
            <person name="Zhou S."/>
            <person name="Gentzbittel L."/>
            <person name="Childs K.L."/>
            <person name="Yandell M."/>
            <person name="Gundlach H."/>
            <person name="Mayer K.F."/>
            <person name="Schwartz D.C."/>
            <person name="Town C.D."/>
        </authorList>
    </citation>
    <scope>GENOME REANNOTATION</scope>
    <source>
        <strain evidence="2">A17</strain>
        <strain evidence="3 4">cv. Jemalong A17</strain>
    </source>
</reference>
<evidence type="ECO:0000256" key="1">
    <source>
        <dbReference type="SAM" id="Phobius"/>
    </source>
</evidence>
<keyword evidence="1" id="KW-0472">Membrane</keyword>
<dbReference type="Proteomes" id="UP000002051">
    <property type="component" value="Chromosome 3"/>
</dbReference>
<accession>A0A072UWQ1</accession>
<sequence length="115" mass="12923">MIYSDYLFEIFKLGKWGVAEEVVLKEDLWGVEEKRVLVAAALWCVSVRCSSAVLGALGCFNFCFRGVGCYCFVVGWFEPPLGLGGVLCVGRLLDWVFLLSYLRSTVRVVLFVLVR</sequence>
<proteinExistence type="predicted"/>
<evidence type="ECO:0000313" key="4">
    <source>
        <dbReference type="Proteomes" id="UP000002051"/>
    </source>
</evidence>
<dbReference type="AlphaFoldDB" id="A0A072UWQ1"/>
<evidence type="ECO:0000313" key="2">
    <source>
        <dbReference type="EMBL" id="KEH33836.1"/>
    </source>
</evidence>
<evidence type="ECO:0000313" key="3">
    <source>
        <dbReference type="EnsemblPlants" id="KEH33836"/>
    </source>
</evidence>
<protein>
    <submittedName>
        <fullName evidence="2">Transmembrane protein, putative</fullName>
    </submittedName>
</protein>
<reference evidence="2 4" key="1">
    <citation type="journal article" date="2011" name="Nature">
        <title>The Medicago genome provides insight into the evolution of rhizobial symbioses.</title>
        <authorList>
            <person name="Young N.D."/>
            <person name="Debelle F."/>
            <person name="Oldroyd G.E."/>
            <person name="Geurts R."/>
            <person name="Cannon S.B."/>
            <person name="Udvardi M.K."/>
            <person name="Benedito V.A."/>
            <person name="Mayer K.F."/>
            <person name="Gouzy J."/>
            <person name="Schoof H."/>
            <person name="Van de Peer Y."/>
            <person name="Proost S."/>
            <person name="Cook D.R."/>
            <person name="Meyers B.C."/>
            <person name="Spannagl M."/>
            <person name="Cheung F."/>
            <person name="De Mita S."/>
            <person name="Krishnakumar V."/>
            <person name="Gundlach H."/>
            <person name="Zhou S."/>
            <person name="Mudge J."/>
            <person name="Bharti A.K."/>
            <person name="Murray J.D."/>
            <person name="Naoumkina M.A."/>
            <person name="Rosen B."/>
            <person name="Silverstein K.A."/>
            <person name="Tang H."/>
            <person name="Rombauts S."/>
            <person name="Zhao P.X."/>
            <person name="Zhou P."/>
            <person name="Barbe V."/>
            <person name="Bardou P."/>
            <person name="Bechner M."/>
            <person name="Bellec A."/>
            <person name="Berger A."/>
            <person name="Berges H."/>
            <person name="Bidwell S."/>
            <person name="Bisseling T."/>
            <person name="Choisne N."/>
            <person name="Couloux A."/>
            <person name="Denny R."/>
            <person name="Deshpande S."/>
            <person name="Dai X."/>
            <person name="Doyle J.J."/>
            <person name="Dudez A.M."/>
            <person name="Farmer A.D."/>
            <person name="Fouteau S."/>
            <person name="Franken C."/>
            <person name="Gibelin C."/>
            <person name="Gish J."/>
            <person name="Goldstein S."/>
            <person name="Gonzalez A.J."/>
            <person name="Green P.J."/>
            <person name="Hallab A."/>
            <person name="Hartog M."/>
            <person name="Hua A."/>
            <person name="Humphray S.J."/>
            <person name="Jeong D.H."/>
            <person name="Jing Y."/>
            <person name="Jocker A."/>
            <person name="Kenton S.M."/>
            <person name="Kim D.J."/>
            <person name="Klee K."/>
            <person name="Lai H."/>
            <person name="Lang C."/>
            <person name="Lin S."/>
            <person name="Macmil S.L."/>
            <person name="Magdelenat G."/>
            <person name="Matthews L."/>
            <person name="McCorrison J."/>
            <person name="Monaghan E.L."/>
            <person name="Mun J.H."/>
            <person name="Najar F.Z."/>
            <person name="Nicholson C."/>
            <person name="Noirot C."/>
            <person name="O'Bleness M."/>
            <person name="Paule C.R."/>
            <person name="Poulain J."/>
            <person name="Prion F."/>
            <person name="Qin B."/>
            <person name="Qu C."/>
            <person name="Retzel E.F."/>
            <person name="Riddle C."/>
            <person name="Sallet E."/>
            <person name="Samain S."/>
            <person name="Samson N."/>
            <person name="Sanders I."/>
            <person name="Saurat O."/>
            <person name="Scarpelli C."/>
            <person name="Schiex T."/>
            <person name="Segurens B."/>
            <person name="Severin A.J."/>
            <person name="Sherrier D.J."/>
            <person name="Shi R."/>
            <person name="Sims S."/>
            <person name="Singer S.R."/>
            <person name="Sinharoy S."/>
            <person name="Sterck L."/>
            <person name="Viollet A."/>
            <person name="Wang B.B."/>
            <person name="Wang K."/>
            <person name="Wang M."/>
            <person name="Wang X."/>
            <person name="Warfsmann J."/>
            <person name="Weissenbach J."/>
            <person name="White D.D."/>
            <person name="White J.D."/>
            <person name="Wiley G.B."/>
            <person name="Wincker P."/>
            <person name="Xing Y."/>
            <person name="Yang L."/>
            <person name="Yao Z."/>
            <person name="Ying F."/>
            <person name="Zhai J."/>
            <person name="Zhou L."/>
            <person name="Zuber A."/>
            <person name="Denarie J."/>
            <person name="Dixon R.A."/>
            <person name="May G.D."/>
            <person name="Schwartz D.C."/>
            <person name="Rogers J."/>
            <person name="Quetier F."/>
            <person name="Town C.D."/>
            <person name="Roe B.A."/>
        </authorList>
    </citation>
    <scope>NUCLEOTIDE SEQUENCE [LARGE SCALE GENOMIC DNA]</scope>
    <source>
        <strain evidence="2">A17</strain>
        <strain evidence="3 4">cv. Jemalong A17</strain>
    </source>
</reference>
<feature type="transmembrane region" description="Helical" evidence="1">
    <location>
        <begin position="95"/>
        <end position="114"/>
    </location>
</feature>
<dbReference type="EMBL" id="CM001219">
    <property type="protein sequence ID" value="KEH33836.1"/>
    <property type="molecule type" value="Genomic_DNA"/>
</dbReference>
<gene>
    <name evidence="2" type="ordered locus">MTR_3g052285</name>
</gene>
<keyword evidence="1" id="KW-1133">Transmembrane helix</keyword>
<dbReference type="EnsemblPlants" id="KEH33836">
    <property type="protein sequence ID" value="KEH33836"/>
    <property type="gene ID" value="MTR_3g052285"/>
</dbReference>
<organism evidence="2 4">
    <name type="scientific">Medicago truncatula</name>
    <name type="common">Barrel medic</name>
    <name type="synonym">Medicago tribuloides</name>
    <dbReference type="NCBI Taxonomy" id="3880"/>
    <lineage>
        <taxon>Eukaryota</taxon>
        <taxon>Viridiplantae</taxon>
        <taxon>Streptophyta</taxon>
        <taxon>Embryophyta</taxon>
        <taxon>Tracheophyta</taxon>
        <taxon>Spermatophyta</taxon>
        <taxon>Magnoliopsida</taxon>
        <taxon>eudicotyledons</taxon>
        <taxon>Gunneridae</taxon>
        <taxon>Pentapetalae</taxon>
        <taxon>rosids</taxon>
        <taxon>fabids</taxon>
        <taxon>Fabales</taxon>
        <taxon>Fabaceae</taxon>
        <taxon>Papilionoideae</taxon>
        <taxon>50 kb inversion clade</taxon>
        <taxon>NPAAA clade</taxon>
        <taxon>Hologalegina</taxon>
        <taxon>IRL clade</taxon>
        <taxon>Trifolieae</taxon>
        <taxon>Medicago</taxon>
    </lineage>
</organism>
<feature type="transmembrane region" description="Helical" evidence="1">
    <location>
        <begin position="52"/>
        <end position="75"/>
    </location>
</feature>